<name>A0A151I1Q3_9HYME</name>
<feature type="region of interest" description="Disordered" evidence="1">
    <location>
        <begin position="1"/>
        <end position="111"/>
    </location>
</feature>
<dbReference type="EMBL" id="KQ976580">
    <property type="protein sequence ID" value="KYM79937.1"/>
    <property type="molecule type" value="Genomic_DNA"/>
</dbReference>
<keyword evidence="3" id="KW-1185">Reference proteome</keyword>
<feature type="compositionally biased region" description="Basic and acidic residues" evidence="1">
    <location>
        <begin position="159"/>
        <end position="181"/>
    </location>
</feature>
<gene>
    <name evidence="2" type="ORF">ALC53_09642</name>
</gene>
<reference evidence="2 3" key="1">
    <citation type="submission" date="2015-09" db="EMBL/GenBank/DDBJ databases">
        <title>Atta colombica WGS genome.</title>
        <authorList>
            <person name="Nygaard S."/>
            <person name="Hu H."/>
            <person name="Boomsma J."/>
            <person name="Zhang G."/>
        </authorList>
    </citation>
    <scope>NUCLEOTIDE SEQUENCE [LARGE SCALE GENOMIC DNA]</scope>
    <source>
        <strain evidence="2">Treedump-2</strain>
        <tissue evidence="2">Whole body</tissue>
    </source>
</reference>
<feature type="compositionally biased region" description="Low complexity" evidence="1">
    <location>
        <begin position="77"/>
        <end position="86"/>
    </location>
</feature>
<feature type="region of interest" description="Disordered" evidence="1">
    <location>
        <begin position="150"/>
        <end position="209"/>
    </location>
</feature>
<accession>A0A151I1Q3</accession>
<feature type="compositionally biased region" description="Basic and acidic residues" evidence="1">
    <location>
        <begin position="189"/>
        <end position="206"/>
    </location>
</feature>
<evidence type="ECO:0000313" key="3">
    <source>
        <dbReference type="Proteomes" id="UP000078540"/>
    </source>
</evidence>
<dbReference type="Proteomes" id="UP000078540">
    <property type="component" value="Unassembled WGS sequence"/>
</dbReference>
<feature type="compositionally biased region" description="Polar residues" evidence="1">
    <location>
        <begin position="51"/>
        <end position="61"/>
    </location>
</feature>
<organism evidence="2 3">
    <name type="scientific">Atta colombica</name>
    <dbReference type="NCBI Taxonomy" id="520822"/>
    <lineage>
        <taxon>Eukaryota</taxon>
        <taxon>Metazoa</taxon>
        <taxon>Ecdysozoa</taxon>
        <taxon>Arthropoda</taxon>
        <taxon>Hexapoda</taxon>
        <taxon>Insecta</taxon>
        <taxon>Pterygota</taxon>
        <taxon>Neoptera</taxon>
        <taxon>Endopterygota</taxon>
        <taxon>Hymenoptera</taxon>
        <taxon>Apocrita</taxon>
        <taxon>Aculeata</taxon>
        <taxon>Formicoidea</taxon>
        <taxon>Formicidae</taxon>
        <taxon>Myrmicinae</taxon>
        <taxon>Atta</taxon>
    </lineage>
</organism>
<sequence length="367" mass="40982">MSEISIADDRIVSFDKENHEQINIDEPSTSKESSDITAEKEKIEDTDLHNSEQQQNTSKTDCNGDLKEKTNPKKIESGTIESGIIESEIKPSETNKSETKDSSFNESSSAEAKIDDTIFATTLQSSLNEIIKVVHGDLAMEILRCSNDITENNDEENNEKDQQTVRKEDDVSKDDTTDSAKECTVFPTAEDKNDSRESSNKTEEKSNIGIVHSPTAFGELIEEQLASDSALSTDRADHIVEWVKNSVVNANKEGTIVEKSKFKIYEENTTNEAEKRKMTTVTPPFISPKKSLKIVVNNIIKKSIKWLSFSCLNPYLTELAAGGRPSKDLEEKGKVFVHKFLGKEPQSHVGDGNDDYVFSYSVRPPFI</sequence>
<feature type="compositionally biased region" description="Basic and acidic residues" evidence="1">
    <location>
        <begin position="62"/>
        <end position="76"/>
    </location>
</feature>
<feature type="compositionally biased region" description="Basic and acidic residues" evidence="1">
    <location>
        <begin position="87"/>
        <end position="103"/>
    </location>
</feature>
<evidence type="ECO:0000313" key="2">
    <source>
        <dbReference type="EMBL" id="KYM79937.1"/>
    </source>
</evidence>
<evidence type="ECO:0000256" key="1">
    <source>
        <dbReference type="SAM" id="MobiDB-lite"/>
    </source>
</evidence>
<feature type="compositionally biased region" description="Basic and acidic residues" evidence="1">
    <location>
        <begin position="7"/>
        <end position="50"/>
    </location>
</feature>
<proteinExistence type="predicted"/>
<protein>
    <submittedName>
        <fullName evidence="2">Uncharacterized protein</fullName>
    </submittedName>
</protein>
<dbReference type="AlphaFoldDB" id="A0A151I1Q3"/>